<evidence type="ECO:0008006" key="3">
    <source>
        <dbReference type="Google" id="ProtNLM"/>
    </source>
</evidence>
<dbReference type="AlphaFoldDB" id="A0A164K8F9"/>
<dbReference type="EMBL" id="LJKE01000138">
    <property type="protein sequence ID" value="KZD48682.1"/>
    <property type="molecule type" value="Genomic_DNA"/>
</dbReference>
<dbReference type="PROSITE" id="PS51257">
    <property type="entry name" value="PROKAR_LIPOPROTEIN"/>
    <property type="match status" value="1"/>
</dbReference>
<dbReference type="RefSeq" id="WP_063263732.1">
    <property type="nucleotide sequence ID" value="NZ_LJKE01000138.1"/>
</dbReference>
<protein>
    <recommendedName>
        <fullName evidence="3">Lipoprotein</fullName>
    </recommendedName>
</protein>
<organism evidence="1 2">
    <name type="scientific">Bacillus cereus</name>
    <dbReference type="NCBI Taxonomy" id="1396"/>
    <lineage>
        <taxon>Bacteria</taxon>
        <taxon>Bacillati</taxon>
        <taxon>Bacillota</taxon>
        <taxon>Bacilli</taxon>
        <taxon>Bacillales</taxon>
        <taxon>Bacillaceae</taxon>
        <taxon>Bacillus</taxon>
        <taxon>Bacillus cereus group</taxon>
    </lineage>
</organism>
<sequence length="176" mass="20539">MKRVIVPFLAMILLFGCQSNHDPYPLTQTKLGILEKTEDYTQYKPVSLDAARIIIPFDFDSPEKLTNGFRFNDVSIKKFTDKHVELNFEIKSKEPDINGMYKLTISTIGSLLPSEYQEKIKIDSKVTGYYREETNESELHWIKNDLDYKLTYNSIEEAESDWLRSVIVVAKNMREE</sequence>
<dbReference type="PATRIC" id="fig|1396.535.peg.6232"/>
<evidence type="ECO:0000313" key="1">
    <source>
        <dbReference type="EMBL" id="KZD48682.1"/>
    </source>
</evidence>
<name>A0A164K8F9_BACCE</name>
<evidence type="ECO:0000313" key="2">
    <source>
        <dbReference type="Proteomes" id="UP000076482"/>
    </source>
</evidence>
<gene>
    <name evidence="1" type="ORF">B4088_6610</name>
</gene>
<proteinExistence type="predicted"/>
<dbReference type="Proteomes" id="UP000076482">
    <property type="component" value="Unassembled WGS sequence"/>
</dbReference>
<reference evidence="1 2" key="1">
    <citation type="submission" date="2015-09" db="EMBL/GenBank/DDBJ databases">
        <title>Bacillus cereus food isolates.</title>
        <authorList>
            <person name="Boekhorst J."/>
        </authorList>
    </citation>
    <scope>NUCLEOTIDE SEQUENCE [LARGE SCALE GENOMIC DNA]</scope>
    <source>
        <strain evidence="1 2">B4088</strain>
    </source>
</reference>
<accession>A0A164K8F9</accession>
<comment type="caution">
    <text evidence="1">The sequence shown here is derived from an EMBL/GenBank/DDBJ whole genome shotgun (WGS) entry which is preliminary data.</text>
</comment>